<dbReference type="GO" id="GO:0005737">
    <property type="term" value="C:cytoplasm"/>
    <property type="evidence" value="ECO:0007669"/>
    <property type="project" value="UniProtKB-SubCell"/>
</dbReference>
<dbReference type="InterPro" id="IPR036388">
    <property type="entry name" value="WH-like_DNA-bd_sf"/>
</dbReference>
<comment type="similarity">
    <text evidence="2">Belongs to the RecX family.</text>
</comment>
<protein>
    <recommendedName>
        <fullName evidence="3">Regulatory protein RecX</fullName>
    </recommendedName>
</protein>
<dbReference type="Pfam" id="PF21982">
    <property type="entry name" value="RecX_HTH1"/>
    <property type="match status" value="1"/>
</dbReference>
<sequence>MTFRKKKKVRIPDDPEEAYRKALKTAMNIVGYKDNTEFTLREKLSERGYSGETVDAVAEFMKSKGYVDDSRMLVRTARSLALGKLYGKARIKNELAMKHFDREVLAALDWDCEELSDIDFAMICGKLLEKRGGVRDEKTYAFLRRYGHTPSDIRAAYAAYEADETEERDEENRKG</sequence>
<dbReference type="GO" id="GO:0006282">
    <property type="term" value="P:regulation of DNA repair"/>
    <property type="evidence" value="ECO:0007669"/>
    <property type="project" value="InterPro"/>
</dbReference>
<gene>
    <name evidence="6" type="ORF">MR241_09270</name>
</gene>
<dbReference type="InterPro" id="IPR053926">
    <property type="entry name" value="RecX_HTH_1st"/>
</dbReference>
<evidence type="ECO:0000313" key="7">
    <source>
        <dbReference type="Proteomes" id="UP001139365"/>
    </source>
</evidence>
<accession>A0AAE3K0Z7</accession>
<dbReference type="PANTHER" id="PTHR33602">
    <property type="entry name" value="REGULATORY PROTEIN RECX FAMILY PROTEIN"/>
    <property type="match status" value="1"/>
</dbReference>
<dbReference type="Gene3D" id="1.10.10.10">
    <property type="entry name" value="Winged helix-like DNA-binding domain superfamily/Winged helix DNA-binding domain"/>
    <property type="match status" value="1"/>
</dbReference>
<organism evidence="6 7">
    <name type="scientific">Candidatus Colimorpha enterica</name>
    <dbReference type="NCBI Taxonomy" id="3083063"/>
    <lineage>
        <taxon>Bacteria</taxon>
        <taxon>Pseudomonadati</taxon>
        <taxon>Bacteroidota</taxon>
        <taxon>Bacteroidia</taxon>
        <taxon>Bacteroidales</taxon>
        <taxon>Candidatus Colimorpha</taxon>
    </lineage>
</organism>
<evidence type="ECO:0000256" key="2">
    <source>
        <dbReference type="ARBA" id="ARBA00009695"/>
    </source>
</evidence>
<comment type="caution">
    <text evidence="6">The sequence shown here is derived from an EMBL/GenBank/DDBJ whole genome shotgun (WGS) entry which is preliminary data.</text>
</comment>
<evidence type="ECO:0000313" key="6">
    <source>
        <dbReference type="EMBL" id="MCI5756465.1"/>
    </source>
</evidence>
<dbReference type="Proteomes" id="UP001139365">
    <property type="component" value="Unassembled WGS sequence"/>
</dbReference>
<evidence type="ECO:0000256" key="4">
    <source>
        <dbReference type="ARBA" id="ARBA00022490"/>
    </source>
</evidence>
<dbReference type="InterPro" id="IPR003783">
    <property type="entry name" value="Regulatory_RecX"/>
</dbReference>
<keyword evidence="4" id="KW-0963">Cytoplasm</keyword>
<evidence type="ECO:0000256" key="1">
    <source>
        <dbReference type="ARBA" id="ARBA00004496"/>
    </source>
</evidence>
<proteinExistence type="inferred from homology"/>
<dbReference type="AlphaFoldDB" id="A0AAE3K0Z7"/>
<feature type="domain" description="RecX first three-helical" evidence="5">
    <location>
        <begin position="22"/>
        <end position="60"/>
    </location>
</feature>
<evidence type="ECO:0000259" key="5">
    <source>
        <dbReference type="Pfam" id="PF21982"/>
    </source>
</evidence>
<name>A0AAE3K0Z7_9BACT</name>
<evidence type="ECO:0000256" key="3">
    <source>
        <dbReference type="ARBA" id="ARBA00018111"/>
    </source>
</evidence>
<comment type="subcellular location">
    <subcellularLocation>
        <location evidence="1">Cytoplasm</location>
    </subcellularLocation>
</comment>
<dbReference type="PANTHER" id="PTHR33602:SF1">
    <property type="entry name" value="REGULATORY PROTEIN RECX FAMILY PROTEIN"/>
    <property type="match status" value="1"/>
</dbReference>
<dbReference type="EMBL" id="JALEMU010000153">
    <property type="protein sequence ID" value="MCI5756465.1"/>
    <property type="molecule type" value="Genomic_DNA"/>
</dbReference>
<reference evidence="6 7" key="1">
    <citation type="submission" date="2022-03" db="EMBL/GenBank/DDBJ databases">
        <title>Metagenome-assembled genomes from swine fecal metagenomes.</title>
        <authorList>
            <person name="Holman D.B."/>
            <person name="Kommadath A."/>
        </authorList>
    </citation>
    <scope>NUCLEOTIDE SEQUENCE [LARGE SCALE GENOMIC DNA]</scope>
    <source>
        <strain evidence="6">SUG147</strain>
    </source>
</reference>